<comment type="caution">
    <text evidence="2">The sequence shown here is derived from an EMBL/GenBank/DDBJ whole genome shotgun (WGS) entry which is preliminary data.</text>
</comment>
<gene>
    <name evidence="2" type="ORF">RhiirC2_801977</name>
    <name evidence="1" type="ORF">RhiirC2_802078</name>
</gene>
<evidence type="ECO:0000313" key="1">
    <source>
        <dbReference type="EMBL" id="PKK55560.1"/>
    </source>
</evidence>
<reference evidence="2 3" key="2">
    <citation type="submission" date="2017-10" db="EMBL/GenBank/DDBJ databases">
        <title>Extensive intraspecific genome diversity in a model arbuscular mycorrhizal fungus.</title>
        <authorList>
            <person name="Chen E.C.H."/>
            <person name="Morin E."/>
            <person name="Baudet D."/>
            <person name="Noel J."/>
            <person name="Ndikumana S."/>
            <person name="Charron P."/>
            <person name="St-Onge C."/>
            <person name="Giorgi J."/>
            <person name="Grigoriev I.V."/>
            <person name="Roux C."/>
            <person name="Martin F.M."/>
            <person name="Corradi N."/>
        </authorList>
    </citation>
    <scope>NUCLEOTIDE SEQUENCE [LARGE SCALE GENOMIC DNA]</scope>
    <source>
        <strain evidence="2 3">C2</strain>
    </source>
</reference>
<proteinExistence type="predicted"/>
<sequence length="50" mass="5955">MEGSGQELVNMYQEKIARKDEQLIRGEDNRHWTTERLFGAEKRAYVVKNE</sequence>
<dbReference type="EMBL" id="LLXL01007326">
    <property type="protein sequence ID" value="PKK55560.1"/>
    <property type="molecule type" value="Genomic_DNA"/>
</dbReference>
<evidence type="ECO:0000313" key="3">
    <source>
        <dbReference type="Proteomes" id="UP000233469"/>
    </source>
</evidence>
<organism evidence="2 3">
    <name type="scientific">Rhizophagus irregularis</name>
    <dbReference type="NCBI Taxonomy" id="588596"/>
    <lineage>
        <taxon>Eukaryota</taxon>
        <taxon>Fungi</taxon>
        <taxon>Fungi incertae sedis</taxon>
        <taxon>Mucoromycota</taxon>
        <taxon>Glomeromycotina</taxon>
        <taxon>Glomeromycetes</taxon>
        <taxon>Glomerales</taxon>
        <taxon>Glomeraceae</taxon>
        <taxon>Rhizophagus</taxon>
    </lineage>
</organism>
<evidence type="ECO:0000313" key="2">
    <source>
        <dbReference type="EMBL" id="PKK55601.1"/>
    </source>
</evidence>
<name>A0A2N1M1T6_9GLOM</name>
<dbReference type="AlphaFoldDB" id="A0A2N1M1T6"/>
<protein>
    <submittedName>
        <fullName evidence="2">Uncharacterized protein</fullName>
    </submittedName>
</protein>
<dbReference type="EMBL" id="LLXL01007238">
    <property type="protein sequence ID" value="PKK55601.1"/>
    <property type="molecule type" value="Genomic_DNA"/>
</dbReference>
<accession>A0A2N1M1T6</accession>
<reference evidence="2 3" key="1">
    <citation type="submission" date="2016-04" db="EMBL/GenBank/DDBJ databases">
        <title>Genome analyses suggest a sexual origin of heterokaryosis in a supposedly ancient asexual fungus.</title>
        <authorList>
            <person name="Ropars J."/>
            <person name="Sedzielewska K."/>
            <person name="Noel J."/>
            <person name="Charron P."/>
            <person name="Farinelli L."/>
            <person name="Marton T."/>
            <person name="Kruger M."/>
            <person name="Pelin A."/>
            <person name="Brachmann A."/>
            <person name="Corradi N."/>
        </authorList>
    </citation>
    <scope>NUCLEOTIDE SEQUENCE [LARGE SCALE GENOMIC DNA]</scope>
    <source>
        <strain evidence="2 3">C2</strain>
    </source>
</reference>
<dbReference type="Proteomes" id="UP000233469">
    <property type="component" value="Unassembled WGS sequence"/>
</dbReference>